<name>D0WH91_SLAES</name>
<evidence type="ECO:0000256" key="1">
    <source>
        <dbReference type="SAM" id="MobiDB-lite"/>
    </source>
</evidence>
<accession>D0WH91</accession>
<keyword evidence="3" id="KW-1185">Reference proteome</keyword>
<organism evidence="2 3">
    <name type="scientific">Slackia exigua (strain ATCC 700122 / DSM 15923 / CIP 105133 / JCM 11022 / KCTC 5966 / S-7)</name>
    <dbReference type="NCBI Taxonomy" id="649764"/>
    <lineage>
        <taxon>Bacteria</taxon>
        <taxon>Bacillati</taxon>
        <taxon>Actinomycetota</taxon>
        <taxon>Coriobacteriia</taxon>
        <taxon>Eggerthellales</taxon>
        <taxon>Eggerthellaceae</taxon>
        <taxon>Slackia</taxon>
    </lineage>
</organism>
<dbReference type="EMBL" id="ACUX02000007">
    <property type="protein sequence ID" value="EEZ61055.1"/>
    <property type="molecule type" value="Genomic_DNA"/>
</dbReference>
<dbReference type="HOGENOM" id="CLU_1625950_0_0_11"/>
<gene>
    <name evidence="2" type="ORF">HMPREF0762_01123</name>
</gene>
<dbReference type="Proteomes" id="UP000006001">
    <property type="component" value="Unassembled WGS sequence"/>
</dbReference>
<reference evidence="2" key="1">
    <citation type="submission" date="2009-10" db="EMBL/GenBank/DDBJ databases">
        <authorList>
            <person name="Weinstock G."/>
            <person name="Sodergren E."/>
            <person name="Clifton S."/>
            <person name="Fulton L."/>
            <person name="Fulton B."/>
            <person name="Courtney L."/>
            <person name="Fronick C."/>
            <person name="Harrison M."/>
            <person name="Strong C."/>
            <person name="Farmer C."/>
            <person name="Delahaunty K."/>
            <person name="Markovic C."/>
            <person name="Hall O."/>
            <person name="Minx P."/>
            <person name="Tomlinson C."/>
            <person name="Mitreva M."/>
            <person name="Nelson J."/>
            <person name="Hou S."/>
            <person name="Wollam A."/>
            <person name="Pepin K.H."/>
            <person name="Johnson M."/>
            <person name="Bhonagiri V."/>
            <person name="Nash W.E."/>
            <person name="Warren W."/>
            <person name="Chinwalla A."/>
            <person name="Mardis E.R."/>
            <person name="Wilson R.K."/>
        </authorList>
    </citation>
    <scope>NUCLEOTIDE SEQUENCE [LARGE SCALE GENOMIC DNA]</scope>
    <source>
        <strain evidence="2">ATCC 700122</strain>
    </source>
</reference>
<dbReference type="AlphaFoldDB" id="D0WH91"/>
<proteinExistence type="predicted"/>
<feature type="region of interest" description="Disordered" evidence="1">
    <location>
        <begin position="144"/>
        <end position="163"/>
    </location>
</feature>
<dbReference type="GeneID" id="85007653"/>
<dbReference type="OrthoDB" id="3199503at2"/>
<protein>
    <submittedName>
        <fullName evidence="2">Uncharacterized protein</fullName>
    </submittedName>
</protein>
<evidence type="ECO:0000313" key="2">
    <source>
        <dbReference type="EMBL" id="EEZ61055.1"/>
    </source>
</evidence>
<dbReference type="RefSeq" id="WP_006362381.1">
    <property type="nucleotide sequence ID" value="NZ_GG700630.1"/>
</dbReference>
<comment type="caution">
    <text evidence="2">The sequence shown here is derived from an EMBL/GenBank/DDBJ whole genome shotgun (WGS) entry which is preliminary data.</text>
</comment>
<sequence length="163" mass="18001">MLSLDSSVAYEPFNQLTNTGTIPHDSSFNDLKEKKFEVTREVDKTLIDTEKLYMNLYAIAQVPGSSQEGYVFEVINKHSDTLYVEFWLGDITGPLNASGNAFLEPGEKFYLFIPNVSKTPGPLEGISDPKAALTIGYNSASDGTLTEQKQKTELDLSIPPKSE</sequence>
<evidence type="ECO:0000313" key="3">
    <source>
        <dbReference type="Proteomes" id="UP000006001"/>
    </source>
</evidence>